<keyword evidence="3" id="KW-0106">Calcium</keyword>
<evidence type="ECO:0000313" key="7">
    <source>
        <dbReference type="EMBL" id="MBE9399737.1"/>
    </source>
</evidence>
<dbReference type="GO" id="GO:0016477">
    <property type="term" value="P:cell migration"/>
    <property type="evidence" value="ECO:0007669"/>
    <property type="project" value="TreeGrafter"/>
</dbReference>
<dbReference type="SMART" id="SM00112">
    <property type="entry name" value="CA"/>
    <property type="match status" value="9"/>
</dbReference>
<keyword evidence="8" id="KW-1185">Reference proteome</keyword>
<feature type="domain" description="Cadherin" evidence="6">
    <location>
        <begin position="1443"/>
        <end position="1553"/>
    </location>
</feature>
<evidence type="ECO:0000256" key="3">
    <source>
        <dbReference type="ARBA" id="ARBA00022837"/>
    </source>
</evidence>
<feature type="domain" description="Cadherin" evidence="6">
    <location>
        <begin position="1246"/>
        <end position="1346"/>
    </location>
</feature>
<dbReference type="Gene3D" id="2.60.40.60">
    <property type="entry name" value="Cadherins"/>
    <property type="match status" value="7"/>
</dbReference>
<dbReference type="Pfam" id="PF17803">
    <property type="entry name" value="Cadherin_4"/>
    <property type="match status" value="1"/>
</dbReference>
<dbReference type="GO" id="GO:0016342">
    <property type="term" value="C:catenin complex"/>
    <property type="evidence" value="ECO:0007669"/>
    <property type="project" value="TreeGrafter"/>
</dbReference>
<evidence type="ECO:0000256" key="2">
    <source>
        <dbReference type="ARBA" id="ARBA00022737"/>
    </source>
</evidence>
<dbReference type="Proteomes" id="UP000640333">
    <property type="component" value="Unassembled WGS sequence"/>
</dbReference>
<dbReference type="InterPro" id="IPR002126">
    <property type="entry name" value="Cadherin-like_dom"/>
</dbReference>
<dbReference type="InterPro" id="IPR039808">
    <property type="entry name" value="Cadherin"/>
</dbReference>
<dbReference type="EMBL" id="JADEYS010000035">
    <property type="protein sequence ID" value="MBE9399737.1"/>
    <property type="molecule type" value="Genomic_DNA"/>
</dbReference>
<dbReference type="InterPro" id="IPR025592">
    <property type="entry name" value="DUF4347"/>
</dbReference>
<accession>A0A8J7FET4</accession>
<feature type="domain" description="Cadherin" evidence="6">
    <location>
        <begin position="2687"/>
        <end position="2794"/>
    </location>
</feature>
<keyword evidence="4" id="KW-0472">Membrane</keyword>
<dbReference type="Pfam" id="PF14252">
    <property type="entry name" value="DUF4347"/>
    <property type="match status" value="1"/>
</dbReference>
<protein>
    <submittedName>
        <fullName evidence="7">DUF4347 domain-containing protein</fullName>
    </submittedName>
</protein>
<dbReference type="InterPro" id="IPR010221">
    <property type="entry name" value="VCBS_dom"/>
</dbReference>
<dbReference type="PANTHER" id="PTHR24027:SF438">
    <property type="entry name" value="CADHERIN 23"/>
    <property type="match status" value="1"/>
</dbReference>
<dbReference type="RefSeq" id="WP_193955430.1">
    <property type="nucleotide sequence ID" value="NZ_JADEYS010000035.1"/>
</dbReference>
<dbReference type="GO" id="GO:0005509">
    <property type="term" value="F:calcium ion binding"/>
    <property type="evidence" value="ECO:0007669"/>
    <property type="project" value="InterPro"/>
</dbReference>
<dbReference type="GO" id="GO:0007156">
    <property type="term" value="P:homophilic cell adhesion via plasma membrane adhesion molecules"/>
    <property type="evidence" value="ECO:0007669"/>
    <property type="project" value="InterPro"/>
</dbReference>
<dbReference type="InterPro" id="IPR015919">
    <property type="entry name" value="Cadherin-like_sf"/>
</dbReference>
<feature type="domain" description="Cadherin" evidence="6">
    <location>
        <begin position="1132"/>
        <end position="1236"/>
    </location>
</feature>
<dbReference type="PROSITE" id="PS50268">
    <property type="entry name" value="CADHERIN_2"/>
    <property type="match status" value="7"/>
</dbReference>
<gene>
    <name evidence="7" type="ORF">IOQ59_20930</name>
</gene>
<evidence type="ECO:0000256" key="5">
    <source>
        <dbReference type="SAM" id="MobiDB-lite"/>
    </source>
</evidence>
<dbReference type="SUPFAM" id="SSF49313">
    <property type="entry name" value="Cadherin-like"/>
    <property type="match status" value="6"/>
</dbReference>
<dbReference type="PANTHER" id="PTHR24027">
    <property type="entry name" value="CADHERIN-23"/>
    <property type="match status" value="1"/>
</dbReference>
<reference evidence="7" key="1">
    <citation type="submission" date="2020-10" db="EMBL/GenBank/DDBJ databases">
        <title>Bacterium isolated from coastal waters sediment.</title>
        <authorList>
            <person name="Chen R.-J."/>
            <person name="Lu D.-C."/>
            <person name="Zhu K.-L."/>
            <person name="Du Z.-J."/>
        </authorList>
    </citation>
    <scope>NUCLEOTIDE SEQUENCE</scope>
    <source>
        <strain evidence="7">N1Y112</strain>
    </source>
</reference>
<dbReference type="GO" id="GO:0008013">
    <property type="term" value="F:beta-catenin binding"/>
    <property type="evidence" value="ECO:0007669"/>
    <property type="project" value="TreeGrafter"/>
</dbReference>
<sequence>MMKKQDETAVSGVLARKPLFRALEQRIMFDAAAVDTAAQAAAPEVIINATDTQDDALLDNLAALVPPAERDRTNLVVVDQGVESYDTLLQQIPDNYSVLVIPAGENGLARLAESLQNFNDLESIHILSHGSDNLFQLGADKLTAETVNQHADALAKIGNALNADGDLLLYGCNLSASTDGQSLLASIAALTGADVAASDDLTGAETLGGDWQLESRTGDIEASILELTYDGLLTGATYVTTTSPDLDRVHTEGNDPIDFQIDVGELPTDVSSIHLAIHANDIDEEQGELDKVYLNGTELGRLTGANGVWSTTTFEVNSGLVRNGANDIQITINSAKEGLNPWQAQVDWGQILINGGAKEHGAFSEAKLSAVVINESTANFTSALDLNISTSGSYRLETQLSDKDTGNVVSVETTTFTGTAGQNQQLAIDSSYLVSEPTGVCVMSFNLFYTGGGTDVLQAQTAYEFDTVENKGPSTAPDSADNTVSFNGAGEYVFEVNDFSFTDIDGDTLDAVVLKSLPSPGELTFNGSTVTSLISVTQADIIAGKLKYTAAENGFGPAYSNFSFKVSDGSKESAAYTFTFNVEEPIYIRSSNSALNQSDGQNTQVALLTPYTEADGATYTYSLVAGTGDTHNDLFNVVDNQLIVNDAGLIAQGSLSLRLQVEASGTEIYTRTQVVTLTLSDDVAPTSIQDTVNTDNFGSGADMIHGSVAEGATAGTEVGIDIDASDIADITYSLQGVSSNLFEIDPSTGVIAVASGALVNFEASEVHSLTVVATDAHSNAATFSVRIAVTNVAPQLVDDTGTATERASNVTGNVLTNDIDPGSAAGADLNVVSISGDSTKVGQAVAGSHGGLFTITTDGSWRFNANGDFDTLLDDETQTTRVTLRVEDSSGEGGETTLEVTVSGITAEAPELALENTDVDQSLRRNSMVARLSVPNALSGQRYGYTLVDGDGSDSNDLFTLESRGYLRIQNDAAGLPLGDITVRVRAALTSGDEAGLYTIEQVVTLSVVDTVAPKFSGDSDSIGDGSGVNGRFVMGMANGDKVGITVKMDRADQENVTFSLSTGGDCFQIDETTGVVTVRDVSLISASDSSYTITVVATDPAGNTATRDYNISIEVDTVAPEFNGDSDRMGNSGSFSGRVIPGMAAGEEVGITVQMDRDDQGAVKFSLSGGGDRFQIDADTGVVSVKDAGLISASDSSYTITVVATDMGGNTASQDYLISVEISARDDTARGNQGYTLSGDVLRNDRDVGGDNSAMTVAQVAGSAENLGQPVAGSQGGVFTINGDGSWTFDPTAELNKIRQNESLNTTIDVTVLDSMGQLSTSTLTITVLGRNDAPTNLQLSSPEYTLSSVNRVVGDLTVDDVDEGDTPTIKVSRDNSSSFEVVDNQLLVKEGVSLAPGSYTLTLEARDSGRARVIEEFTIVIADDGAPTFATPADSDSAGNESETIQGVVHDGATEGTVGITASATDSSQISYSLTDDASGRFVIDGASGVISVKQGATILLSDAFYDVMVRATDVYNNSADQAFRIAVKDAPPVAVDDVDVTVEDNTSPVTGQVLSNDDNPGETREQLRVRAVNGSVDNLDTAIAGSHGGLFTVQADGTWSFSPDAAFNAMQVGDSLETSVTVEISDSRGSTAESRLTVTVNGENDVPTAIMLTGTTVALDSDNLVLGDLSATDPDTGDSHSFTLVEKESDAADNRFFRINGTELELVDKAIGTGNKTVHIQVSDTNGLAYIQSFTLRVTDTAVLTITGDSDAAHDATDGSYNGLVKEGAAAGSAVGIQVQVDYLLDENPTINYSLLEDADNRFVIDQSGVIAVAENAVFDAAGISTHTVIVQAEVGGDVATSSFVIGVVPTLSVADDTAEVIAGYSAFDLNVLDNDPSKNQLGGPLTVLAVNDQNDNVGQGVDGNNGGHFVVSGDGLWQFTSSNEFEDLNVGESRVTSVDITVSNAVGDTATSTLNVTVTGEADAPTDLKLDKDYVDIAAGSPLVGTLTGIDVDSEQDELTFSLAESAENPDNALFEIDGDQLQVKGAATLTVGTVYRLYIEVSDGTGSMGKVFNVTAIDPAVPYITGDRDAAFDDKAKSIQGSVVEGDYSSETGVGITVNSIFNGELTYTLYQSISIPFDGLSAEHEHELFSIDADGVIRVKAGATLNAEAGTTQFVVVKATDKNNPDNSAYRTFDIEVRNLAPTINDDTHTVSNQATVLKGNIRDNDSDPGSTNLSDDLYIGFGVETLKLHEPTAGSDGGAFSINRQGEWTFRLGDDFNDLQPGESRVTTARVLTKENIFPGQPEPVESILSVTVVAPDDISLNNNRLDLAQSDNAVGNLSSIAGGDGLFSFELVDGAGDTANNRFSIDGNTLNVIREPLPAPGEYSIRVRMSGGETPPVETMLTVVLLNTDVEFSLIDIDSSPSTGTVTEGDVHGTEVELRVQPNQPSRTLTYALTDTADGRFMIDPQTGVVTVDDASKINAEDGTSEYQIQVTATEEGSGRSSLHTFNISLENANLQASNDQANVLANATSPFNGNVFSNDQDPNSVLPGSDVIVLGAGPEFDSLRGQSDLYIWDIVPQFNNGIDSALSGSEGGRFLVKADGSWTFEHNGEFADLSPGETKETRITVLVADIGFAWGVGLPDSAKDRLPAYLNGDLPGTPVATEIIVTVTGTLNTQDFQLVDKDSAHNDRGSNPHGYGAITEGAANGALVGITVGATDSRQPLTFDMTDDAGGRFDIDTSSGEISVKNGALLNAEDGANHYQVRVTATEANTGLISTDTFIIFLDNATLNAADDHGQTNANATTPLSGNVFSNDSDANSTLLGDDVVVWAAGSSVESISSSPELTLSDASRIGGDGIDQSISGSNGGLFRVDHNGNWTFTHNGDFDDLAVGVTRETRISVLVSDQGLEWGEDRIIADTMPDFIDSKPGQPVVSEIIITVVGMDDTVAFELTDTDSTQNNRGSNPSGYGAVNENAADNSLVGITVVPTTPRQALTFELTDSADGRFTIDENGVIRVVEGARINAESGVDHYNVVVVAREAETGKTGIQTFTIFVDNTPLTALDDTGHTTENAASPITGNVFTNDSDPNSVLPGNDVVVLAAGPDVNALRGQSELSISGIRDHIGQGLNTAVTGSNGGIFRITADGNWQFETNGDFTALTQGQTTTSSLTVVSSDHGLGLGANTVDDGLPAFINGKPGTPVVTEIVVTIVGENATPVVTPPAPTPPAPTPPAPTPPAPTPPAPTPTDPTPTDPAPTNPTPTDPTPTDPTPTDPTPTDPTPTDPTPTDPTPTDPTPTDPTPTDPTPTDPTPTDPTPTDPAPTDP</sequence>
<feature type="domain" description="Cadherin" evidence="6">
    <location>
        <begin position="707"/>
        <end position="796"/>
    </location>
</feature>
<dbReference type="InterPro" id="IPR040853">
    <property type="entry name" value="RapA2_cadherin-like"/>
</dbReference>
<evidence type="ECO:0000256" key="4">
    <source>
        <dbReference type="ARBA" id="ARBA00023136"/>
    </source>
</evidence>
<name>A0A8J7FET4_9GAMM</name>
<dbReference type="CDD" id="cd11304">
    <property type="entry name" value="Cadherin_repeat"/>
    <property type="match status" value="6"/>
</dbReference>
<evidence type="ECO:0000259" key="6">
    <source>
        <dbReference type="PROSITE" id="PS50268"/>
    </source>
</evidence>
<feature type="compositionally biased region" description="Pro residues" evidence="5">
    <location>
        <begin position="3203"/>
        <end position="3308"/>
    </location>
</feature>
<feature type="non-terminal residue" evidence="7">
    <location>
        <position position="3308"/>
    </location>
</feature>
<feature type="domain" description="Cadherin" evidence="6">
    <location>
        <begin position="2406"/>
        <end position="2521"/>
    </location>
</feature>
<comment type="caution">
    <text evidence="7">The sequence shown here is derived from an EMBL/GenBank/DDBJ whole genome shotgun (WGS) entry which is preliminary data.</text>
</comment>
<evidence type="ECO:0000256" key="1">
    <source>
        <dbReference type="ARBA" id="ARBA00004370"/>
    </source>
</evidence>
<dbReference type="GO" id="GO:0045296">
    <property type="term" value="F:cadherin binding"/>
    <property type="evidence" value="ECO:0007669"/>
    <property type="project" value="TreeGrafter"/>
</dbReference>
<dbReference type="Pfam" id="PF17963">
    <property type="entry name" value="Big_9"/>
    <property type="match status" value="2"/>
</dbReference>
<feature type="region of interest" description="Disordered" evidence="5">
    <location>
        <begin position="3202"/>
        <end position="3308"/>
    </location>
</feature>
<feature type="domain" description="Cadherin" evidence="6">
    <location>
        <begin position="1050"/>
        <end position="1123"/>
    </location>
</feature>
<keyword evidence="2" id="KW-0677">Repeat</keyword>
<proteinExistence type="predicted"/>
<organism evidence="7 8">
    <name type="scientific">Pontibacterium sinense</name>
    <dbReference type="NCBI Taxonomy" id="2781979"/>
    <lineage>
        <taxon>Bacteria</taxon>
        <taxon>Pseudomonadati</taxon>
        <taxon>Pseudomonadota</taxon>
        <taxon>Gammaproteobacteria</taxon>
        <taxon>Oceanospirillales</taxon>
        <taxon>Oceanospirillaceae</taxon>
        <taxon>Pontibacterium</taxon>
    </lineage>
</organism>
<comment type="subcellular location">
    <subcellularLocation>
        <location evidence="1">Membrane</location>
    </subcellularLocation>
</comment>
<evidence type="ECO:0000313" key="8">
    <source>
        <dbReference type="Proteomes" id="UP000640333"/>
    </source>
</evidence>
<dbReference type="NCBIfam" id="TIGR01965">
    <property type="entry name" value="VCBS_repeat"/>
    <property type="match status" value="5"/>
</dbReference>